<accession>A0A9W6T423</accession>
<proteinExistence type="predicted"/>
<reference evidence="1" key="1">
    <citation type="submission" date="2023-04" db="EMBL/GenBank/DDBJ databases">
        <title>Ambrosiozyma monospora NBRC 1965.</title>
        <authorList>
            <person name="Ichikawa N."/>
            <person name="Sato H."/>
            <person name="Tonouchi N."/>
        </authorList>
    </citation>
    <scope>NUCLEOTIDE SEQUENCE</scope>
    <source>
        <strain evidence="1">NBRC 1965</strain>
    </source>
</reference>
<dbReference type="EMBL" id="BSXU01012491">
    <property type="protein sequence ID" value="GME77313.1"/>
    <property type="molecule type" value="Genomic_DNA"/>
</dbReference>
<organism evidence="1 2">
    <name type="scientific">Ambrosiozyma monospora</name>
    <name type="common">Yeast</name>
    <name type="synonym">Endomycopsis monosporus</name>
    <dbReference type="NCBI Taxonomy" id="43982"/>
    <lineage>
        <taxon>Eukaryota</taxon>
        <taxon>Fungi</taxon>
        <taxon>Dikarya</taxon>
        <taxon>Ascomycota</taxon>
        <taxon>Saccharomycotina</taxon>
        <taxon>Pichiomycetes</taxon>
        <taxon>Pichiales</taxon>
        <taxon>Pichiaceae</taxon>
        <taxon>Ambrosiozyma</taxon>
    </lineage>
</organism>
<dbReference type="AlphaFoldDB" id="A0A9W6T423"/>
<dbReference type="Proteomes" id="UP001165063">
    <property type="component" value="Unassembled WGS sequence"/>
</dbReference>
<keyword evidence="2" id="KW-1185">Reference proteome</keyword>
<name>A0A9W6T423_AMBMO</name>
<evidence type="ECO:0000313" key="1">
    <source>
        <dbReference type="EMBL" id="GME77313.1"/>
    </source>
</evidence>
<gene>
    <name evidence="1" type="ORF">Amon01_000963300</name>
</gene>
<evidence type="ECO:0000313" key="2">
    <source>
        <dbReference type="Proteomes" id="UP001165063"/>
    </source>
</evidence>
<protein>
    <submittedName>
        <fullName evidence="1">Unnamed protein product</fullName>
    </submittedName>
</protein>
<sequence length="181" mass="18703">MPADTDTSYFNNMLQVTSIDPIISASSSASDIPAAITTSILESSSPNAELFSSTPIQTKSSSLNDLLVQDATEAISSPSVTPSKGSLMVTKGSNYALGSVASSSASVSVEYTDLEYVTEQYNSFHSLLSQSSAVKLSSTSHSVQASNAASQPVHHIGSSGNLKMNLLVFGLLGSTILAFGL</sequence>
<comment type="caution">
    <text evidence="1">The sequence shown here is derived from an EMBL/GenBank/DDBJ whole genome shotgun (WGS) entry which is preliminary data.</text>
</comment>